<evidence type="ECO:0000256" key="7">
    <source>
        <dbReference type="SAM" id="MobiDB-lite"/>
    </source>
</evidence>
<dbReference type="SUPFAM" id="SSF55874">
    <property type="entry name" value="ATPase domain of HSP90 chaperone/DNA topoisomerase II/histidine kinase"/>
    <property type="match status" value="1"/>
</dbReference>
<evidence type="ECO:0000256" key="4">
    <source>
        <dbReference type="ARBA" id="ARBA00022679"/>
    </source>
</evidence>
<dbReference type="Pfam" id="PF01584">
    <property type="entry name" value="CheW"/>
    <property type="match status" value="2"/>
</dbReference>
<evidence type="ECO:0000259" key="8">
    <source>
        <dbReference type="PROSITE" id="PS50109"/>
    </source>
</evidence>
<accession>A0A7X1E9G1</accession>
<dbReference type="CDD" id="cd00731">
    <property type="entry name" value="CheA_reg"/>
    <property type="match status" value="1"/>
</dbReference>
<dbReference type="SUPFAM" id="SSF47384">
    <property type="entry name" value="Homodimeric domain of signal transducing histidine kinase"/>
    <property type="match status" value="1"/>
</dbReference>
<dbReference type="InterPro" id="IPR051315">
    <property type="entry name" value="Bact_Chemotaxis_CheA"/>
</dbReference>
<gene>
    <name evidence="11" type="ORF">H5P27_14055</name>
</gene>
<dbReference type="GO" id="GO:0000155">
    <property type="term" value="F:phosphorelay sensor kinase activity"/>
    <property type="evidence" value="ECO:0007669"/>
    <property type="project" value="InterPro"/>
</dbReference>
<dbReference type="Pfam" id="PF01627">
    <property type="entry name" value="Hpt"/>
    <property type="match status" value="1"/>
</dbReference>
<proteinExistence type="predicted"/>
<dbReference type="PANTHER" id="PTHR43395">
    <property type="entry name" value="SENSOR HISTIDINE KINASE CHEA"/>
    <property type="match status" value="1"/>
</dbReference>
<dbReference type="InterPro" id="IPR008207">
    <property type="entry name" value="Sig_transdc_His_kin_Hpt_dom"/>
</dbReference>
<dbReference type="Gene3D" id="2.40.50.180">
    <property type="entry name" value="CheA-289, Domain 4"/>
    <property type="match status" value="1"/>
</dbReference>
<sequence length="812" mass="87901">MSSDGMDDFQLELVNDFLLESSEGLETFDQDLLLIEKGECDLGLLNEVFRVVHTIKGTAGCLGFSQIESIAHTGENVLSLMRDGELESTPHIADALLKLSDALREMLGVIEDSGSDESACDCSDLKSVLDSIIKGEPATVKATPPPEPEIETPVAEEAPESADEGWGLFGEESTEEVEAPEPVAEAPQAWGLFEGDEPKTEGPAESEAVDSKSPEGDPAGAWGIYADESEASIAETDKPEAKKPARPVPTPQKPKGDSISSASVRVDVELLDNLMNMVGELVLSRNQLLQLSHQRDIEPAQVSGIAQRFNQVTTDLQQGIMKTRMQQIGTVWGKYPRIVRDLAADLGKQVNLQTFGADTELDRTIIEAIKDPLTHIIRNAVDHGIEKPDVRSAAGKSPDAELLMRAFHEGGQVNIEIIDDGAGIDGNKICGKALEKGLIDVDEAGRLSEREKINLIFLPGFSTAEKLSNVSGRGVGMDVVKTNIEKIGGSVDIQSVKGEGTTLRIRIPLTLAIVAALVVKSGNQRFAIPQVNIVELVRIKSDDLASIERVYDSPVYRLRGKLLPLVFLDEFLQLDKLKDDERSSVSIVVLRSDGQDFGLVVDVVSDTEEIVVKPLGNQLSDMQIYAGATIMGDGSVAIILDAAGMSAKAAVLKNGQKSIQEQNTEFEENSQEFGRKEPLILFSLPGWDHLAVPLESAERLEEFEPKIIQTSGGVETVPYRGGIMQLLRLGNLLGVGPGNSDVQFEQVIVYKCGDRYLGLVVGENKDIVEQVLRLEDVGSRPYIRGSFIIDGQITDLVDVESILSRAGLKGKN</sequence>
<dbReference type="GO" id="GO:0006935">
    <property type="term" value="P:chemotaxis"/>
    <property type="evidence" value="ECO:0007669"/>
    <property type="project" value="InterPro"/>
</dbReference>
<dbReference type="RefSeq" id="WP_185661030.1">
    <property type="nucleotide sequence ID" value="NZ_CAWPOO010000012.1"/>
</dbReference>
<evidence type="ECO:0000256" key="6">
    <source>
        <dbReference type="PROSITE-ProRule" id="PRU00110"/>
    </source>
</evidence>
<dbReference type="CDD" id="cd00088">
    <property type="entry name" value="HPT"/>
    <property type="match status" value="1"/>
</dbReference>
<evidence type="ECO:0000256" key="3">
    <source>
        <dbReference type="ARBA" id="ARBA00022553"/>
    </source>
</evidence>
<dbReference type="SUPFAM" id="SSF47226">
    <property type="entry name" value="Histidine-containing phosphotransfer domain, HPT domain"/>
    <property type="match status" value="1"/>
</dbReference>
<keyword evidence="4" id="KW-0808">Transferase</keyword>
<feature type="region of interest" description="Disordered" evidence="7">
    <location>
        <begin position="193"/>
        <end position="260"/>
    </location>
</feature>
<dbReference type="SMART" id="SM00073">
    <property type="entry name" value="HPT"/>
    <property type="match status" value="1"/>
</dbReference>
<evidence type="ECO:0000313" key="12">
    <source>
        <dbReference type="Proteomes" id="UP000526501"/>
    </source>
</evidence>
<dbReference type="EC" id="2.7.13.3" evidence="2"/>
<keyword evidence="3 6" id="KW-0597">Phosphoprotein</keyword>
<name>A0A7X1E9G1_9BACT</name>
<feature type="domain" description="HPt" evidence="10">
    <location>
        <begin position="6"/>
        <end position="110"/>
    </location>
</feature>
<comment type="caution">
    <text evidence="11">The sequence shown here is derived from an EMBL/GenBank/DDBJ whole genome shotgun (WGS) entry which is preliminary data.</text>
</comment>
<dbReference type="InterPro" id="IPR036890">
    <property type="entry name" value="HATPase_C_sf"/>
</dbReference>
<dbReference type="InterPro" id="IPR002545">
    <property type="entry name" value="CheW-lke_dom"/>
</dbReference>
<evidence type="ECO:0000259" key="10">
    <source>
        <dbReference type="PROSITE" id="PS50894"/>
    </source>
</evidence>
<dbReference type="SMART" id="SM00260">
    <property type="entry name" value="CheW"/>
    <property type="match status" value="2"/>
</dbReference>
<feature type="modified residue" description="Phosphohistidine" evidence="6">
    <location>
        <position position="53"/>
    </location>
</feature>
<evidence type="ECO:0000259" key="9">
    <source>
        <dbReference type="PROSITE" id="PS50851"/>
    </source>
</evidence>
<dbReference type="InterPro" id="IPR004358">
    <property type="entry name" value="Sig_transdc_His_kin-like_C"/>
</dbReference>
<evidence type="ECO:0000313" key="11">
    <source>
        <dbReference type="EMBL" id="MBC2607173.1"/>
    </source>
</evidence>
<feature type="domain" description="CheW-like" evidence="9">
    <location>
        <begin position="676"/>
        <end position="808"/>
    </location>
</feature>
<dbReference type="EMBL" id="JACHVC010000012">
    <property type="protein sequence ID" value="MBC2607173.1"/>
    <property type="molecule type" value="Genomic_DNA"/>
</dbReference>
<dbReference type="CDD" id="cd16916">
    <property type="entry name" value="HATPase_CheA-like"/>
    <property type="match status" value="1"/>
</dbReference>
<keyword evidence="12" id="KW-1185">Reference proteome</keyword>
<dbReference type="AlphaFoldDB" id="A0A7X1E9G1"/>
<dbReference type="Gene3D" id="2.30.30.40">
    <property type="entry name" value="SH3 Domains"/>
    <property type="match status" value="1"/>
</dbReference>
<feature type="region of interest" description="Disordered" evidence="7">
    <location>
        <begin position="136"/>
        <end position="166"/>
    </location>
</feature>
<dbReference type="InterPro" id="IPR036097">
    <property type="entry name" value="HisK_dim/P_sf"/>
</dbReference>
<dbReference type="GO" id="GO:0005737">
    <property type="term" value="C:cytoplasm"/>
    <property type="evidence" value="ECO:0007669"/>
    <property type="project" value="InterPro"/>
</dbReference>
<organism evidence="11 12">
    <name type="scientific">Pelagicoccus albus</name>
    <dbReference type="NCBI Taxonomy" id="415222"/>
    <lineage>
        <taxon>Bacteria</taxon>
        <taxon>Pseudomonadati</taxon>
        <taxon>Verrucomicrobiota</taxon>
        <taxon>Opitutia</taxon>
        <taxon>Puniceicoccales</taxon>
        <taxon>Pelagicoccaceae</taxon>
        <taxon>Pelagicoccus</taxon>
    </lineage>
</organism>
<dbReference type="Gene3D" id="1.20.120.160">
    <property type="entry name" value="HPT domain"/>
    <property type="match status" value="1"/>
</dbReference>
<protein>
    <recommendedName>
        <fullName evidence="2">histidine kinase</fullName>
        <ecNumber evidence="2">2.7.13.3</ecNumber>
    </recommendedName>
</protein>
<dbReference type="InterPro" id="IPR036641">
    <property type="entry name" value="HPT_dom_sf"/>
</dbReference>
<evidence type="ECO:0000256" key="2">
    <source>
        <dbReference type="ARBA" id="ARBA00012438"/>
    </source>
</evidence>
<dbReference type="SUPFAM" id="SSF50341">
    <property type="entry name" value="CheW-like"/>
    <property type="match status" value="2"/>
</dbReference>
<dbReference type="Gene3D" id="1.10.287.560">
    <property type="entry name" value="Histidine kinase CheA-like, homodimeric domain"/>
    <property type="match status" value="1"/>
</dbReference>
<dbReference type="Gene3D" id="3.30.565.10">
    <property type="entry name" value="Histidine kinase-like ATPase, C-terminal domain"/>
    <property type="match status" value="1"/>
</dbReference>
<dbReference type="PROSITE" id="PS50894">
    <property type="entry name" value="HPT"/>
    <property type="match status" value="1"/>
</dbReference>
<comment type="catalytic activity">
    <reaction evidence="1">
        <text>ATP + protein L-histidine = ADP + protein N-phospho-L-histidine.</text>
        <dbReference type="EC" id="2.7.13.3"/>
    </reaction>
</comment>
<reference evidence="11 12" key="1">
    <citation type="submission" date="2020-07" db="EMBL/GenBank/DDBJ databases">
        <authorList>
            <person name="Feng X."/>
        </authorList>
    </citation>
    <scope>NUCLEOTIDE SEQUENCE [LARGE SCALE GENOMIC DNA]</scope>
    <source>
        <strain evidence="11 12">JCM23202</strain>
    </source>
</reference>
<dbReference type="PROSITE" id="PS50109">
    <property type="entry name" value="HIS_KIN"/>
    <property type="match status" value="1"/>
</dbReference>
<dbReference type="InterPro" id="IPR003594">
    <property type="entry name" value="HATPase_dom"/>
</dbReference>
<dbReference type="Proteomes" id="UP000526501">
    <property type="component" value="Unassembled WGS sequence"/>
</dbReference>
<dbReference type="SMART" id="SM00387">
    <property type="entry name" value="HATPase_c"/>
    <property type="match status" value="1"/>
</dbReference>
<dbReference type="PANTHER" id="PTHR43395:SF1">
    <property type="entry name" value="CHEMOTAXIS PROTEIN CHEA"/>
    <property type="match status" value="1"/>
</dbReference>
<dbReference type="InterPro" id="IPR005467">
    <property type="entry name" value="His_kinase_dom"/>
</dbReference>
<dbReference type="InterPro" id="IPR004105">
    <property type="entry name" value="CheA-like_dim"/>
</dbReference>
<dbReference type="PROSITE" id="PS50851">
    <property type="entry name" value="CHEW"/>
    <property type="match status" value="2"/>
</dbReference>
<dbReference type="Pfam" id="PF02895">
    <property type="entry name" value="H-kinase_dim"/>
    <property type="match status" value="1"/>
</dbReference>
<feature type="domain" description="CheW-like" evidence="9">
    <location>
        <begin position="513"/>
        <end position="651"/>
    </location>
</feature>
<dbReference type="SMART" id="SM01231">
    <property type="entry name" value="H-kinase_dim"/>
    <property type="match status" value="1"/>
</dbReference>
<evidence type="ECO:0000256" key="1">
    <source>
        <dbReference type="ARBA" id="ARBA00000085"/>
    </source>
</evidence>
<dbReference type="PRINTS" id="PR00344">
    <property type="entry name" value="BCTRLSENSOR"/>
</dbReference>
<keyword evidence="5" id="KW-0418">Kinase</keyword>
<feature type="domain" description="Histidine kinase" evidence="8">
    <location>
        <begin position="269"/>
        <end position="511"/>
    </location>
</feature>
<dbReference type="InterPro" id="IPR036061">
    <property type="entry name" value="CheW-like_dom_sf"/>
</dbReference>
<evidence type="ECO:0000256" key="5">
    <source>
        <dbReference type="ARBA" id="ARBA00022777"/>
    </source>
</evidence>
<dbReference type="FunFam" id="3.30.565.10:FF:000016">
    <property type="entry name" value="Chemotaxis protein CheA, putative"/>
    <property type="match status" value="1"/>
</dbReference>
<dbReference type="Pfam" id="PF02518">
    <property type="entry name" value="HATPase_c"/>
    <property type="match status" value="1"/>
</dbReference>
<dbReference type="InterPro" id="IPR037006">
    <property type="entry name" value="CheA-like_homodim_sf"/>
</dbReference>